<organism evidence="1 2">
    <name type="scientific">Roseateles aquae</name>
    <dbReference type="NCBI Taxonomy" id="3077235"/>
    <lineage>
        <taxon>Bacteria</taxon>
        <taxon>Pseudomonadati</taxon>
        <taxon>Pseudomonadota</taxon>
        <taxon>Betaproteobacteria</taxon>
        <taxon>Burkholderiales</taxon>
        <taxon>Sphaerotilaceae</taxon>
        <taxon>Roseateles</taxon>
    </lineage>
</organism>
<dbReference type="EMBL" id="JAVXZY010000006">
    <property type="protein sequence ID" value="MDT9000586.1"/>
    <property type="molecule type" value="Genomic_DNA"/>
</dbReference>
<dbReference type="Pfam" id="PF07793">
    <property type="entry name" value="DUF1631"/>
    <property type="match status" value="2"/>
</dbReference>
<evidence type="ECO:0000313" key="1">
    <source>
        <dbReference type="EMBL" id="MDT9000586.1"/>
    </source>
</evidence>
<proteinExistence type="predicted"/>
<comment type="caution">
    <text evidence="1">The sequence shown here is derived from an EMBL/GenBank/DDBJ whole genome shotgun (WGS) entry which is preliminary data.</text>
</comment>
<gene>
    <name evidence="1" type="ORF">RQP53_15030</name>
</gene>
<keyword evidence="2" id="KW-1185">Reference proteome</keyword>
<evidence type="ECO:0000313" key="2">
    <source>
        <dbReference type="Proteomes" id="UP001246372"/>
    </source>
</evidence>
<reference evidence="1" key="1">
    <citation type="submission" date="2023-09" db="EMBL/GenBank/DDBJ databases">
        <title>Paucibacter sp. APW11 Genome sequencing and assembly.</title>
        <authorList>
            <person name="Kim I."/>
        </authorList>
    </citation>
    <scope>NUCLEOTIDE SEQUENCE</scope>
    <source>
        <strain evidence="1">APW11</strain>
    </source>
</reference>
<accession>A0ABU3PF90</accession>
<dbReference type="Proteomes" id="UP001246372">
    <property type="component" value="Unassembled WGS sequence"/>
</dbReference>
<protein>
    <submittedName>
        <fullName evidence="1">DUF1631 family protein</fullName>
    </submittedName>
</protein>
<dbReference type="InterPro" id="IPR012434">
    <property type="entry name" value="DUF1631"/>
</dbReference>
<sequence length="664" mass="73752">MTHTPTLHSLVDETIAYVPTLSLAVMNETQELLKSRPQHHLLYAAWSKLRGRFAQDFENSLLPLLQAARRGVDPLQRSAPLSLDSLSLVDEHQALQDVAVAHVVTVVEDLSKSELHQLGNFFAALRGIARPLKNDNPLRAALFAQALNRAAQAVDLDAEGRYALVRVAAQPLAAGLQLLYRSLCQHLHEAQLAPLVAAHASAASASAAANLHMRQFSSLNAPNTLDRLAQRVDEFNSRPQRLSQPSAQILGPAVNSGSGADLLSRLYDQILADPRLPAPVRPMLARLQVAVARLARTDLSLLRRQDHPTWTLLNRVAAHSMAFERGDDERLSEFLNYVAEQVQRLVEAPLLGAHQFQQVLSDVEEFIRQQAARRSQRSATALAALEREQQRSHWQQLIREQIKAQLLDAAISPLLRDFLKNSWTEVIVQAMVLQGRDSAEAHAHIDLVDELLSSLQVPGSEAARVQLRSKLPGLIARLEQGIDSIALPATKRQQLLNDLMQQHGRVLRGQPAAAQPAPAPAPRRELSPEELLQQLLSDRESQAPSHWARNEVDRGQLPTVPVQLYSESSSPDARAAVEAWMDQLQLGQWYHLFVQSQWLTAQIAWISESRQFFLFVGQDADERHSLTRGALEQLLANGLITALDEQSLVERAVDTLMQNLDDKL</sequence>
<name>A0ABU3PF90_9BURK</name>
<dbReference type="RefSeq" id="WP_315651284.1">
    <property type="nucleotide sequence ID" value="NZ_JAVXZY010000006.1"/>
</dbReference>